<dbReference type="GO" id="GO:0005737">
    <property type="term" value="C:cytoplasm"/>
    <property type="evidence" value="ECO:0007669"/>
    <property type="project" value="UniProtKB-SubCell"/>
</dbReference>
<comment type="subcellular location">
    <subcellularLocation>
        <location evidence="1">Cytoplasm</location>
    </subcellularLocation>
</comment>
<dbReference type="Pfam" id="PF23554">
    <property type="entry name" value="TPR_DOCK"/>
    <property type="match status" value="1"/>
</dbReference>
<evidence type="ECO:0000256" key="6">
    <source>
        <dbReference type="PROSITE-ProRule" id="PRU00983"/>
    </source>
</evidence>
<dbReference type="InterPro" id="IPR032376">
    <property type="entry name" value="DOCK_N"/>
</dbReference>
<keyword evidence="2" id="KW-0728">SH3 domain</keyword>
<dbReference type="Pfam" id="PF16172">
    <property type="entry name" value="DOCK_N"/>
    <property type="match status" value="1"/>
</dbReference>
<evidence type="ECO:0000256" key="2">
    <source>
        <dbReference type="ARBA" id="ARBA00022443"/>
    </source>
</evidence>
<dbReference type="InterPro" id="IPR046770">
    <property type="entry name" value="DOCKER_Lobe_B"/>
</dbReference>
<feature type="compositionally biased region" description="Low complexity" evidence="7">
    <location>
        <begin position="1719"/>
        <end position="1735"/>
    </location>
</feature>
<dbReference type="SUPFAM" id="SSF48371">
    <property type="entry name" value="ARM repeat"/>
    <property type="match status" value="1"/>
</dbReference>
<dbReference type="Gene3D" id="1.25.40.410">
    <property type="match status" value="1"/>
</dbReference>
<evidence type="ECO:0000259" key="8">
    <source>
        <dbReference type="PROSITE" id="PS51650"/>
    </source>
</evidence>
<dbReference type="Gene3D" id="2.30.30.40">
    <property type="entry name" value="SH3 Domains"/>
    <property type="match status" value="1"/>
</dbReference>
<sequence length="1889" mass="218158">MTIWKKTDCRAKLGVAIYNFKEDGYHRLPLDIGDTVLILEETEDWFRGFAFKNKAKKGIFPRNYIFLKEASVHISGSNETVTSKEHPLVVELTSVLREWHAIWKQMFVERNEQLDTVQEMIAELVDWRNKILARIFTVDELKEVQQKVTYLIDRGNALLKLDLVVRDDQGNILNPDVTSIIEIYRRHVEAAERIHKETHKRDSDIETRPNWPSSFNVYVMLRNFVCKIGEDSDIMMNLFDAREEKFISENYLVKWGKQGVPKDIDMINNFRVVFTDLGNKDRMREKVYLVFQIVRIGVMDPKYVDNKKQTQGIRRPFGVAAMDITDFMQGTKSSIEDNQYFIPFQHCNDDFMYNIIKKVIAAKDINHRGQGLWVSLKILHGDMKQVKETYPHLVLPGTAVARKMGFPDVIMPGDVRNDIYLTVMHGEFTKGPTKSTDKNVEVSMTVCDGKGEVMQNVISYGCIDSMMSEFRSMVYYHQDKPKWFETIKVCVVAISTEVEFKGLHLKFLFRHKSSTEAKDRSEKPFAMSFVRLLNDNGTTLEDMVHELLVYKIESKKLEDAALYLKLPCSRKELEASSQATNHKQSGGLTLSHKDSFFVYSYVCSTKLTHNVDLLGLLKWHEVLNDTKGLKIYLEHLMREEGEEIVKFLQDLLDSLFNILMQHTNSEICDNLVFDALVYIIGLISDRKYHQFRPVLDAYIDSAFSFAMAYNKLMVILKDYVDKANDRTPQSENSLLPAIKSLEYIFKFIIKSRLLFSMINEGRGKQQFEISLKQLITAINNMMVYKTDNTLLVQGAALKYMSAIIGDVITVFDPIELSNLLVQFINNVPADRLTKQKMKCIDQVIQTDLFKIPACRQVLLPQFLHHTHVLMEHNDEMEECISILSHIMDRLWSCEGSRDVDTGILVDKILRTVIQSVIGMDQSSKQTQTIKTKSRRLEQFFGHQPPPSVSVSFETTNGNCVGVMISLLRQMTDAHYKSYIKSFPTSFDLMDFLMEILCVFCDLVHRNVYPLDWLEMIMVQNSVILRALRVFASTIHEYFSTPFEQQLWNNFFHCAIAFLTQDSLQLDNFTVSKRNKIISRYKDMRRETGFEIRSMWFKLGPNKVKFIPQLVGPILEMTLIPEIELRKATIPIFFDMMLHEYIQPIPNSNSIQGNFHEFENEMITKLDTLIEGGRGDEQYMDLFSEIMNHLCEGNETLCDQGLQFVIIIHNLLERLLVYRTIIQDEIREHRMSCIVNLLDFYHEINRQEMYIRYLHKLCDLHLGCDNYTEAAYTLILYTKLLQWSDDPLAPMLQNHKYPDAITNRELKEKLYYDIISYFDQGKMWEKGIELCEELCMLYRDDVFDYVSLGKILRRQAELYDCIMKQMRPEPEYFRVGYFGHGFPSFLQNKVFIYRGKEYERLADFNARMQNLFPNAELMKTLDYPEDDILESPKQFLQINAVSPMMDLKERFQGRTISEQILKYYRVNEVQNFTFSRRKEEGSSDVTNMWLERTNLKTSYPLPGIVGWYPVIETEVFSVSPIENAIETMEEKNKKLITLIEQHRIDSSLRVDPLGMQLNGVVDPAVSGGIANYKEFYIGDFDHLFQERLKEVTIEQITILRDGLLVHKSKAPESLQPFHSHMEQRFSQMCNMIEKEYGIKVADKGFMSATLRRNQSLPSSSSNRMSDLSVSSLNITSESFKPDKNISPQLGVKPWPSPSSASTPRTTATRSQSVWVKDKSNSSASSKSGSQSKVSLSTLKKRVSQVTEQLSDVSQRNSLDSPIELSEQLTPKRPPRPDTERRPSRPPSAQLTNNYPHSGSTNSLTSSRLSGEQNDLVAAVTAYELATNEAPPPLPEKQSYSDYMNQSGDIVRRASSISQTNRQKPLPPTPPSPLVEGDDTPPPVPPKPSQH</sequence>
<dbReference type="InterPro" id="IPR035892">
    <property type="entry name" value="C2_domain_sf"/>
</dbReference>
<accession>A0AAV2GZG4</accession>
<evidence type="ECO:0000256" key="4">
    <source>
        <dbReference type="ARBA" id="ARBA00022553"/>
    </source>
</evidence>
<evidence type="ECO:0000256" key="3">
    <source>
        <dbReference type="ARBA" id="ARBA00022490"/>
    </source>
</evidence>
<dbReference type="InterPro" id="IPR046773">
    <property type="entry name" value="DOCKER_Lobe_C"/>
</dbReference>
<dbReference type="GO" id="GO:0007264">
    <property type="term" value="P:small GTPase-mediated signal transduction"/>
    <property type="evidence" value="ECO:0007669"/>
    <property type="project" value="InterPro"/>
</dbReference>
<dbReference type="Pfam" id="PF20422">
    <property type="entry name" value="DHR-2_Lobe_B"/>
    <property type="match status" value="1"/>
</dbReference>
<dbReference type="InterPro" id="IPR001452">
    <property type="entry name" value="SH3_domain"/>
</dbReference>
<dbReference type="Pfam" id="PF14429">
    <property type="entry name" value="DOCK-C2"/>
    <property type="match status" value="1"/>
</dbReference>
<evidence type="ECO:0000259" key="9">
    <source>
        <dbReference type="PROSITE" id="PS51651"/>
    </source>
</evidence>
<keyword evidence="4" id="KW-0597">Phosphoprotein</keyword>
<keyword evidence="11" id="KW-1185">Reference proteome</keyword>
<dbReference type="Gene3D" id="2.60.40.150">
    <property type="entry name" value="C2 domain"/>
    <property type="match status" value="1"/>
</dbReference>
<evidence type="ECO:0000256" key="7">
    <source>
        <dbReference type="SAM" id="MobiDB-lite"/>
    </source>
</evidence>
<feature type="compositionally biased region" description="Pro residues" evidence="7">
    <location>
        <begin position="1878"/>
        <end position="1889"/>
    </location>
</feature>
<feature type="domain" description="DOCKER" evidence="9">
    <location>
        <begin position="1240"/>
        <end position="1640"/>
    </location>
</feature>
<dbReference type="InterPro" id="IPR027357">
    <property type="entry name" value="DOCKER_dom"/>
</dbReference>
<comment type="similarity">
    <text evidence="6">Belongs to the DOCK family.</text>
</comment>
<feature type="region of interest" description="Disordered" evidence="7">
    <location>
        <begin position="1825"/>
        <end position="1889"/>
    </location>
</feature>
<organism evidence="10 11">
    <name type="scientific">Lymnaea stagnalis</name>
    <name type="common">Great pond snail</name>
    <name type="synonym">Helix stagnalis</name>
    <dbReference type="NCBI Taxonomy" id="6523"/>
    <lineage>
        <taxon>Eukaryota</taxon>
        <taxon>Metazoa</taxon>
        <taxon>Spiralia</taxon>
        <taxon>Lophotrochozoa</taxon>
        <taxon>Mollusca</taxon>
        <taxon>Gastropoda</taxon>
        <taxon>Heterobranchia</taxon>
        <taxon>Euthyneura</taxon>
        <taxon>Panpulmonata</taxon>
        <taxon>Hygrophila</taxon>
        <taxon>Lymnaeoidea</taxon>
        <taxon>Lymnaeidae</taxon>
        <taxon>Lymnaea</taxon>
    </lineage>
</organism>
<dbReference type="EMBL" id="CAXITT010000008">
    <property type="protein sequence ID" value="CAL1526733.1"/>
    <property type="molecule type" value="Genomic_DNA"/>
</dbReference>
<feature type="compositionally biased region" description="Low complexity" evidence="7">
    <location>
        <begin position="1696"/>
        <end position="1709"/>
    </location>
</feature>
<feature type="region of interest" description="Disordered" evidence="7">
    <location>
        <begin position="1677"/>
        <end position="1809"/>
    </location>
</feature>
<evidence type="ECO:0000313" key="11">
    <source>
        <dbReference type="Proteomes" id="UP001497497"/>
    </source>
</evidence>
<dbReference type="PROSITE" id="PS51650">
    <property type="entry name" value="C2_DOCK"/>
    <property type="match status" value="1"/>
</dbReference>
<keyword evidence="3" id="KW-0963">Cytoplasm</keyword>
<dbReference type="GO" id="GO:0007520">
    <property type="term" value="P:myoblast fusion"/>
    <property type="evidence" value="ECO:0007669"/>
    <property type="project" value="TreeGrafter"/>
</dbReference>
<dbReference type="Gene3D" id="1.20.1270.350">
    <property type="entry name" value="Dedicator of cytokinesis N-terminal subdomain"/>
    <property type="match status" value="1"/>
</dbReference>
<dbReference type="GO" id="GO:0016477">
    <property type="term" value="P:cell migration"/>
    <property type="evidence" value="ECO:0007669"/>
    <property type="project" value="TreeGrafter"/>
</dbReference>
<name>A0AAV2GZG4_LYMST</name>
<dbReference type="Proteomes" id="UP001497497">
    <property type="component" value="Unassembled WGS sequence"/>
</dbReference>
<evidence type="ECO:0000313" key="10">
    <source>
        <dbReference type="EMBL" id="CAL1526733.1"/>
    </source>
</evidence>
<proteinExistence type="inferred from homology"/>
<dbReference type="SMART" id="SM00326">
    <property type="entry name" value="SH3"/>
    <property type="match status" value="1"/>
</dbReference>
<dbReference type="InterPro" id="IPR016024">
    <property type="entry name" value="ARM-type_fold"/>
</dbReference>
<dbReference type="InterPro" id="IPR042455">
    <property type="entry name" value="DOCK_N_sub1"/>
</dbReference>
<feature type="compositionally biased region" description="Polar residues" evidence="7">
    <location>
        <begin position="1836"/>
        <end position="1846"/>
    </location>
</feature>
<reference evidence="10 11" key="1">
    <citation type="submission" date="2024-04" db="EMBL/GenBank/DDBJ databases">
        <authorList>
            <consortium name="Genoscope - CEA"/>
            <person name="William W."/>
        </authorList>
    </citation>
    <scope>NUCLEOTIDE SEQUENCE [LARGE SCALE GENOMIC DNA]</scope>
</reference>
<feature type="domain" description="C2 DOCK-type" evidence="8">
    <location>
        <begin position="416"/>
        <end position="603"/>
    </location>
</feature>
<gene>
    <name evidence="10" type="ORF">GSLYS_00000910001</name>
</gene>
<dbReference type="InterPro" id="IPR036028">
    <property type="entry name" value="SH3-like_dom_sf"/>
</dbReference>
<protein>
    <recommendedName>
        <fullName evidence="12">Dedicator of cytokinesis protein 1</fullName>
    </recommendedName>
</protein>
<comment type="caution">
    <text evidence="10">The sequence shown here is derived from an EMBL/GenBank/DDBJ whole genome shotgun (WGS) entry which is preliminary data.</text>
</comment>
<dbReference type="InterPro" id="IPR026791">
    <property type="entry name" value="DOCK"/>
</dbReference>
<dbReference type="Pfam" id="PF06920">
    <property type="entry name" value="DHR-2_Lobe_A"/>
    <property type="match status" value="1"/>
</dbReference>
<dbReference type="Gene3D" id="1.20.58.740">
    <property type="match status" value="1"/>
</dbReference>
<feature type="compositionally biased region" description="Polar residues" evidence="7">
    <location>
        <begin position="1785"/>
        <end position="1809"/>
    </location>
</feature>
<feature type="compositionally biased region" description="Polar residues" evidence="7">
    <location>
        <begin position="1742"/>
        <end position="1758"/>
    </location>
</feature>
<evidence type="ECO:0000256" key="5">
    <source>
        <dbReference type="ARBA" id="ARBA00022658"/>
    </source>
</evidence>
<dbReference type="InterPro" id="IPR046769">
    <property type="entry name" value="DOCKER_Lobe_A"/>
</dbReference>
<dbReference type="CDD" id="cd11872">
    <property type="entry name" value="SH3_DOCK_AB"/>
    <property type="match status" value="1"/>
</dbReference>
<dbReference type="Pfam" id="PF20421">
    <property type="entry name" value="DHR-2_Lobe_C"/>
    <property type="match status" value="1"/>
</dbReference>
<dbReference type="InterPro" id="IPR043162">
    <property type="entry name" value="DOCK_C_lobe_C"/>
</dbReference>
<dbReference type="InterPro" id="IPR043161">
    <property type="entry name" value="DOCK_C_lobe_A"/>
</dbReference>
<dbReference type="PANTHER" id="PTHR45653">
    <property type="entry name" value="DEDICATOR OF CYTOKINESIS"/>
    <property type="match status" value="1"/>
</dbReference>
<evidence type="ECO:0008006" key="12">
    <source>
        <dbReference type="Google" id="ProtNLM"/>
    </source>
</evidence>
<dbReference type="InterPro" id="IPR056372">
    <property type="entry name" value="TPR_DOCK"/>
</dbReference>
<dbReference type="PROSITE" id="PS51651">
    <property type="entry name" value="DOCKER"/>
    <property type="match status" value="1"/>
</dbReference>
<dbReference type="InterPro" id="IPR027007">
    <property type="entry name" value="C2_DOCK-type_domain"/>
</dbReference>
<dbReference type="GO" id="GO:0031267">
    <property type="term" value="F:small GTPase binding"/>
    <property type="evidence" value="ECO:0007669"/>
    <property type="project" value="TreeGrafter"/>
</dbReference>
<keyword evidence="5" id="KW-0344">Guanine-nucleotide releasing factor</keyword>
<dbReference type="PANTHER" id="PTHR45653:SF10">
    <property type="entry name" value="MYOBLAST CITY, ISOFORM B"/>
    <property type="match status" value="1"/>
</dbReference>
<evidence type="ECO:0000256" key="1">
    <source>
        <dbReference type="ARBA" id="ARBA00004496"/>
    </source>
</evidence>
<dbReference type="GO" id="GO:0005886">
    <property type="term" value="C:plasma membrane"/>
    <property type="evidence" value="ECO:0007669"/>
    <property type="project" value="TreeGrafter"/>
</dbReference>
<dbReference type="GO" id="GO:0005085">
    <property type="term" value="F:guanyl-nucleotide exchange factor activity"/>
    <property type="evidence" value="ECO:0007669"/>
    <property type="project" value="UniProtKB-KW"/>
</dbReference>
<dbReference type="SUPFAM" id="SSF50044">
    <property type="entry name" value="SH3-domain"/>
    <property type="match status" value="1"/>
</dbReference>